<accession>A0A7J5B261</accession>
<dbReference type="PROSITE" id="PS51257">
    <property type="entry name" value="PROKAR_LIPOPROTEIN"/>
    <property type="match status" value="1"/>
</dbReference>
<comment type="similarity">
    <text evidence="2 4">Belongs to the bacterial solute-binding protein 3 family.</text>
</comment>
<dbReference type="Proteomes" id="UP000490386">
    <property type="component" value="Unassembled WGS sequence"/>
</dbReference>
<keyword evidence="8" id="KW-1185">Reference proteome</keyword>
<sequence>MASKKLMKAGLAGASFVALTALLAGCASGDAPEADVSEVAVDDAAVALLPQEIADAGTLTVGTEAYYPPYEYLDADGATVIGLDMDLIKAVGQKLGLEVQIENVAFDTLLPSLDTARYDVVVAAMTDTPERQENYDFVDYFNAGQGIVVAEGNPEGITAEADLCGKAVSVLRDSAQQGILEAFNSDICASSPIEISAQATDNDALIQVQSGRAAASVSQYPVASYNVEQAGGFELANEEPFQPEPLGMAVAKDNELSAAIQAALQSLVADGTYTDILAAHGQEGGAVEEVTINGAE</sequence>
<comment type="subcellular location">
    <subcellularLocation>
        <location evidence="1">Cell envelope</location>
    </subcellularLocation>
</comment>
<dbReference type="PANTHER" id="PTHR35936">
    <property type="entry name" value="MEMBRANE-BOUND LYTIC MUREIN TRANSGLYCOSYLASE F"/>
    <property type="match status" value="1"/>
</dbReference>
<dbReference type="InterPro" id="IPR001638">
    <property type="entry name" value="Solute-binding_3/MltF_N"/>
</dbReference>
<dbReference type="Pfam" id="PF00497">
    <property type="entry name" value="SBP_bac_3"/>
    <property type="match status" value="1"/>
</dbReference>
<evidence type="ECO:0000256" key="5">
    <source>
        <dbReference type="SAM" id="SignalP"/>
    </source>
</evidence>
<evidence type="ECO:0000259" key="6">
    <source>
        <dbReference type="SMART" id="SM00062"/>
    </source>
</evidence>
<proteinExistence type="inferred from homology"/>
<gene>
    <name evidence="7" type="ORF">F8O03_06525</name>
</gene>
<feature type="signal peptide" evidence="5">
    <location>
        <begin position="1"/>
        <end position="23"/>
    </location>
</feature>
<evidence type="ECO:0000256" key="4">
    <source>
        <dbReference type="RuleBase" id="RU003744"/>
    </source>
</evidence>
<feature type="domain" description="Solute-binding protein family 3/N-terminal" evidence="6">
    <location>
        <begin position="58"/>
        <end position="284"/>
    </location>
</feature>
<dbReference type="SUPFAM" id="SSF53850">
    <property type="entry name" value="Periplasmic binding protein-like II"/>
    <property type="match status" value="1"/>
</dbReference>
<organism evidence="7 8">
    <name type="scientific">Pseudoclavibacter terrae</name>
    <dbReference type="NCBI Taxonomy" id="1530195"/>
    <lineage>
        <taxon>Bacteria</taxon>
        <taxon>Bacillati</taxon>
        <taxon>Actinomycetota</taxon>
        <taxon>Actinomycetes</taxon>
        <taxon>Micrococcales</taxon>
        <taxon>Microbacteriaceae</taxon>
        <taxon>Pseudoclavibacter</taxon>
    </lineage>
</organism>
<dbReference type="Gene3D" id="3.40.190.10">
    <property type="entry name" value="Periplasmic binding protein-like II"/>
    <property type="match status" value="2"/>
</dbReference>
<dbReference type="AlphaFoldDB" id="A0A7J5B261"/>
<evidence type="ECO:0000313" key="7">
    <source>
        <dbReference type="EMBL" id="KAB1638069.1"/>
    </source>
</evidence>
<evidence type="ECO:0000313" key="8">
    <source>
        <dbReference type="Proteomes" id="UP000490386"/>
    </source>
</evidence>
<evidence type="ECO:0000256" key="3">
    <source>
        <dbReference type="ARBA" id="ARBA00022729"/>
    </source>
</evidence>
<protein>
    <submittedName>
        <fullName evidence="7">ABC transporter substrate-binding protein</fullName>
    </submittedName>
</protein>
<name>A0A7J5B261_9MICO</name>
<dbReference type="CDD" id="cd01004">
    <property type="entry name" value="PBP2_MidA_like"/>
    <property type="match status" value="1"/>
</dbReference>
<comment type="caution">
    <text evidence="7">The sequence shown here is derived from an EMBL/GenBank/DDBJ whole genome shotgun (WGS) entry which is preliminary data.</text>
</comment>
<dbReference type="OrthoDB" id="4633994at2"/>
<dbReference type="InterPro" id="IPR018313">
    <property type="entry name" value="SBP_3_CS"/>
</dbReference>
<dbReference type="RefSeq" id="WP_104252585.1">
    <property type="nucleotide sequence ID" value="NZ_CANKVH010000001.1"/>
</dbReference>
<evidence type="ECO:0000256" key="1">
    <source>
        <dbReference type="ARBA" id="ARBA00004196"/>
    </source>
</evidence>
<dbReference type="GO" id="GO:0030313">
    <property type="term" value="C:cell envelope"/>
    <property type="evidence" value="ECO:0007669"/>
    <property type="project" value="UniProtKB-SubCell"/>
</dbReference>
<reference evidence="7 8" key="1">
    <citation type="submission" date="2019-09" db="EMBL/GenBank/DDBJ databases">
        <title>Phylogeny of genus Pseudoclavibacter and closely related genus.</title>
        <authorList>
            <person name="Li Y."/>
        </authorList>
    </citation>
    <scope>NUCLEOTIDE SEQUENCE [LARGE SCALE GENOMIC DNA]</scope>
    <source>
        <strain evidence="7 8">THG-MD12</strain>
    </source>
</reference>
<dbReference type="SMART" id="SM00062">
    <property type="entry name" value="PBPb"/>
    <property type="match status" value="1"/>
</dbReference>
<dbReference type="PROSITE" id="PS01039">
    <property type="entry name" value="SBP_BACTERIAL_3"/>
    <property type="match status" value="1"/>
</dbReference>
<feature type="chain" id="PRO_5039489074" evidence="5">
    <location>
        <begin position="24"/>
        <end position="296"/>
    </location>
</feature>
<dbReference type="EMBL" id="WBJX01000002">
    <property type="protein sequence ID" value="KAB1638069.1"/>
    <property type="molecule type" value="Genomic_DNA"/>
</dbReference>
<dbReference type="PANTHER" id="PTHR35936:SF17">
    <property type="entry name" value="ARGININE-BINDING EXTRACELLULAR PROTEIN ARTP"/>
    <property type="match status" value="1"/>
</dbReference>
<evidence type="ECO:0000256" key="2">
    <source>
        <dbReference type="ARBA" id="ARBA00010333"/>
    </source>
</evidence>
<keyword evidence="3 5" id="KW-0732">Signal</keyword>